<feature type="transmembrane region" description="Helical" evidence="23">
    <location>
        <begin position="548"/>
        <end position="573"/>
    </location>
</feature>
<feature type="binding site" evidence="22">
    <location>
        <position position="641"/>
    </location>
    <ligand>
        <name>ATP</name>
        <dbReference type="ChEBI" id="CHEBI:30616"/>
    </ligand>
</feature>
<dbReference type="Pfam" id="PF00560">
    <property type="entry name" value="LRR_1"/>
    <property type="match status" value="6"/>
</dbReference>
<protein>
    <recommendedName>
        <fullName evidence="3">non-specific serine/threonine protein kinase</fullName>
        <ecNumber evidence="3">2.7.11.1</ecNumber>
    </recommendedName>
</protein>
<keyword evidence="10 24" id="KW-0732">Signal</keyword>
<dbReference type="AlphaFoldDB" id="A0A067LDB1"/>
<evidence type="ECO:0000256" key="13">
    <source>
        <dbReference type="ARBA" id="ARBA00022777"/>
    </source>
</evidence>
<evidence type="ECO:0000256" key="23">
    <source>
        <dbReference type="SAM" id="Phobius"/>
    </source>
</evidence>
<evidence type="ECO:0000256" key="12">
    <source>
        <dbReference type="ARBA" id="ARBA00022741"/>
    </source>
</evidence>
<dbReference type="SUPFAM" id="SSF52058">
    <property type="entry name" value="L domain-like"/>
    <property type="match status" value="2"/>
</dbReference>
<dbReference type="PRINTS" id="PR00019">
    <property type="entry name" value="LEURICHRPT"/>
</dbReference>
<keyword evidence="4" id="KW-0964">Secreted</keyword>
<evidence type="ECO:0000256" key="21">
    <source>
        <dbReference type="ARBA" id="ARBA00048679"/>
    </source>
</evidence>
<dbReference type="InterPro" id="IPR011009">
    <property type="entry name" value="Kinase-like_dom_sf"/>
</dbReference>
<evidence type="ECO:0000313" key="26">
    <source>
        <dbReference type="EMBL" id="KDP42079.1"/>
    </source>
</evidence>
<keyword evidence="9 23" id="KW-0812">Transmembrane</keyword>
<evidence type="ECO:0000256" key="19">
    <source>
        <dbReference type="ARBA" id="ARBA00038043"/>
    </source>
</evidence>
<keyword evidence="12 22" id="KW-0547">Nucleotide-binding</keyword>
<dbReference type="InterPro" id="IPR013210">
    <property type="entry name" value="LRR_N_plant-typ"/>
</dbReference>
<dbReference type="EMBL" id="KK914312">
    <property type="protein sequence ID" value="KDP42079.1"/>
    <property type="molecule type" value="Genomic_DNA"/>
</dbReference>
<evidence type="ECO:0000313" key="27">
    <source>
        <dbReference type="Proteomes" id="UP000027138"/>
    </source>
</evidence>
<keyword evidence="17" id="KW-0675">Receptor</keyword>
<evidence type="ECO:0000256" key="16">
    <source>
        <dbReference type="ARBA" id="ARBA00023136"/>
    </source>
</evidence>
<evidence type="ECO:0000256" key="22">
    <source>
        <dbReference type="PROSITE-ProRule" id="PRU10141"/>
    </source>
</evidence>
<evidence type="ECO:0000256" key="24">
    <source>
        <dbReference type="SAM" id="SignalP"/>
    </source>
</evidence>
<feature type="signal peptide" evidence="24">
    <location>
        <begin position="1"/>
        <end position="31"/>
    </location>
</feature>
<keyword evidence="5" id="KW-0723">Serine/threonine-protein kinase</keyword>
<name>A0A067LDB1_JATCU</name>
<dbReference type="Gene3D" id="3.80.10.10">
    <property type="entry name" value="Ribonuclease Inhibitor"/>
    <property type="match status" value="3"/>
</dbReference>
<evidence type="ECO:0000256" key="18">
    <source>
        <dbReference type="ARBA" id="ARBA00023180"/>
    </source>
</evidence>
<keyword evidence="11" id="KW-0677">Repeat</keyword>
<organism evidence="26 27">
    <name type="scientific">Jatropha curcas</name>
    <name type="common">Barbados nut</name>
    <dbReference type="NCBI Taxonomy" id="180498"/>
    <lineage>
        <taxon>Eukaryota</taxon>
        <taxon>Viridiplantae</taxon>
        <taxon>Streptophyta</taxon>
        <taxon>Embryophyta</taxon>
        <taxon>Tracheophyta</taxon>
        <taxon>Spermatophyta</taxon>
        <taxon>Magnoliopsida</taxon>
        <taxon>eudicotyledons</taxon>
        <taxon>Gunneridae</taxon>
        <taxon>Pentapetalae</taxon>
        <taxon>rosids</taxon>
        <taxon>fabids</taxon>
        <taxon>Malpighiales</taxon>
        <taxon>Euphorbiaceae</taxon>
        <taxon>Crotonoideae</taxon>
        <taxon>Jatropheae</taxon>
        <taxon>Jatropha</taxon>
    </lineage>
</organism>
<dbReference type="EC" id="2.7.11.1" evidence="3"/>
<dbReference type="FunFam" id="1.10.510.10:FF:000445">
    <property type="entry name" value="MDIS1-interacting receptor like kinase 2"/>
    <property type="match status" value="1"/>
</dbReference>
<evidence type="ECO:0000256" key="1">
    <source>
        <dbReference type="ARBA" id="ARBA00004191"/>
    </source>
</evidence>
<dbReference type="FunFam" id="3.80.10.10:FF:000400">
    <property type="entry name" value="Nuclear pore complex protein NUP107"/>
    <property type="match status" value="1"/>
</dbReference>
<dbReference type="Pfam" id="PF08263">
    <property type="entry name" value="LRRNT_2"/>
    <property type="match status" value="1"/>
</dbReference>
<dbReference type="InterPro" id="IPR051420">
    <property type="entry name" value="Ser_Thr_Kinases_DiverseReg"/>
</dbReference>
<keyword evidence="18" id="KW-0325">Glycoprotein</keyword>
<dbReference type="FunFam" id="3.30.200.20:FF:000309">
    <property type="entry name" value="Leucine-rich repeat receptor protein kinase MSP1"/>
    <property type="match status" value="1"/>
</dbReference>
<dbReference type="PROSITE" id="PS00107">
    <property type="entry name" value="PROTEIN_KINASE_ATP"/>
    <property type="match status" value="1"/>
</dbReference>
<reference evidence="26 27" key="1">
    <citation type="journal article" date="2014" name="PLoS ONE">
        <title>Global Analysis of Gene Expression Profiles in Physic Nut (Jatropha curcas L.) Seedlings Exposed to Salt Stress.</title>
        <authorList>
            <person name="Zhang L."/>
            <person name="Zhang C."/>
            <person name="Wu P."/>
            <person name="Chen Y."/>
            <person name="Li M."/>
            <person name="Jiang H."/>
            <person name="Wu G."/>
        </authorList>
    </citation>
    <scope>NUCLEOTIDE SEQUENCE [LARGE SCALE GENOMIC DNA]</scope>
    <source>
        <strain evidence="27">cv. GZQX0401</strain>
        <tissue evidence="26">Young leaves</tissue>
    </source>
</reference>
<comment type="catalytic activity">
    <reaction evidence="21">
        <text>L-seryl-[protein] + ATP = O-phospho-L-seryl-[protein] + ADP + H(+)</text>
        <dbReference type="Rhea" id="RHEA:17989"/>
        <dbReference type="Rhea" id="RHEA-COMP:9863"/>
        <dbReference type="Rhea" id="RHEA-COMP:11604"/>
        <dbReference type="ChEBI" id="CHEBI:15378"/>
        <dbReference type="ChEBI" id="CHEBI:29999"/>
        <dbReference type="ChEBI" id="CHEBI:30616"/>
        <dbReference type="ChEBI" id="CHEBI:83421"/>
        <dbReference type="ChEBI" id="CHEBI:456216"/>
        <dbReference type="EC" id="2.7.11.1"/>
    </reaction>
</comment>
<dbReference type="Gene3D" id="1.10.510.10">
    <property type="entry name" value="Transferase(Phosphotransferase) domain 1"/>
    <property type="match status" value="1"/>
</dbReference>
<evidence type="ECO:0000256" key="15">
    <source>
        <dbReference type="ARBA" id="ARBA00022989"/>
    </source>
</evidence>
<evidence type="ECO:0000256" key="20">
    <source>
        <dbReference type="ARBA" id="ARBA00047899"/>
    </source>
</evidence>
<dbReference type="PANTHER" id="PTHR48005:SF70">
    <property type="entry name" value="MDIS1-INTERACTING RECEPTOR LIKE KINASE 2-LIKE"/>
    <property type="match status" value="1"/>
</dbReference>
<evidence type="ECO:0000256" key="6">
    <source>
        <dbReference type="ARBA" id="ARBA00022553"/>
    </source>
</evidence>
<keyword evidence="7" id="KW-0433">Leucine-rich repeat</keyword>
<dbReference type="Proteomes" id="UP000027138">
    <property type="component" value="Unassembled WGS sequence"/>
</dbReference>
<keyword evidence="13" id="KW-0418">Kinase</keyword>
<evidence type="ECO:0000256" key="3">
    <source>
        <dbReference type="ARBA" id="ARBA00012513"/>
    </source>
</evidence>
<dbReference type="GO" id="GO:0016020">
    <property type="term" value="C:membrane"/>
    <property type="evidence" value="ECO:0007669"/>
    <property type="project" value="UniProtKB-SubCell"/>
</dbReference>
<keyword evidence="4" id="KW-0134">Cell wall</keyword>
<evidence type="ECO:0000256" key="7">
    <source>
        <dbReference type="ARBA" id="ARBA00022614"/>
    </source>
</evidence>
<dbReference type="GO" id="GO:0005524">
    <property type="term" value="F:ATP binding"/>
    <property type="evidence" value="ECO:0007669"/>
    <property type="project" value="UniProtKB-UniRule"/>
</dbReference>
<keyword evidence="15 23" id="KW-1133">Transmembrane helix</keyword>
<comment type="similarity">
    <text evidence="19">Belongs to the polygalacturonase-inhibiting protein family.</text>
</comment>
<dbReference type="OrthoDB" id="676979at2759"/>
<gene>
    <name evidence="26" type="ORF">JCGZ_01867</name>
</gene>
<dbReference type="STRING" id="180498.A0A067LDB1"/>
<dbReference type="InterPro" id="IPR032675">
    <property type="entry name" value="LRR_dom_sf"/>
</dbReference>
<keyword evidence="6" id="KW-0597">Phosphoprotein</keyword>
<proteinExistence type="inferred from homology"/>
<evidence type="ECO:0000256" key="8">
    <source>
        <dbReference type="ARBA" id="ARBA00022679"/>
    </source>
</evidence>
<dbReference type="InterPro" id="IPR017441">
    <property type="entry name" value="Protein_kinase_ATP_BS"/>
</dbReference>
<comment type="subcellular location">
    <subcellularLocation>
        <location evidence="2">Membrane</location>
        <topology evidence="2">Single-pass type I membrane protein</topology>
    </subcellularLocation>
    <subcellularLocation>
        <location evidence="1">Secreted</location>
        <location evidence="1">Cell wall</location>
    </subcellularLocation>
</comment>
<accession>A0A067LDB1</accession>
<dbReference type="SMART" id="SM00369">
    <property type="entry name" value="LRR_TYP"/>
    <property type="match status" value="5"/>
</dbReference>
<dbReference type="SUPFAM" id="SSF56112">
    <property type="entry name" value="Protein kinase-like (PK-like)"/>
    <property type="match status" value="1"/>
</dbReference>
<comment type="catalytic activity">
    <reaction evidence="20">
        <text>L-threonyl-[protein] + ATP = O-phospho-L-threonyl-[protein] + ADP + H(+)</text>
        <dbReference type="Rhea" id="RHEA:46608"/>
        <dbReference type="Rhea" id="RHEA-COMP:11060"/>
        <dbReference type="Rhea" id="RHEA-COMP:11605"/>
        <dbReference type="ChEBI" id="CHEBI:15378"/>
        <dbReference type="ChEBI" id="CHEBI:30013"/>
        <dbReference type="ChEBI" id="CHEBI:30616"/>
        <dbReference type="ChEBI" id="CHEBI:61977"/>
        <dbReference type="ChEBI" id="CHEBI:456216"/>
        <dbReference type="EC" id="2.7.11.1"/>
    </reaction>
</comment>
<dbReference type="Pfam" id="PF00069">
    <property type="entry name" value="Pkinase"/>
    <property type="match status" value="1"/>
</dbReference>
<dbReference type="Gene3D" id="3.30.200.20">
    <property type="entry name" value="Phosphorylase Kinase, domain 1"/>
    <property type="match status" value="1"/>
</dbReference>
<dbReference type="InterPro" id="IPR000719">
    <property type="entry name" value="Prot_kinase_dom"/>
</dbReference>
<evidence type="ECO:0000256" key="14">
    <source>
        <dbReference type="ARBA" id="ARBA00022840"/>
    </source>
</evidence>
<evidence type="ECO:0000256" key="2">
    <source>
        <dbReference type="ARBA" id="ARBA00004479"/>
    </source>
</evidence>
<feature type="domain" description="Protein kinase" evidence="25">
    <location>
        <begin position="612"/>
        <end position="888"/>
    </location>
</feature>
<dbReference type="InterPro" id="IPR003591">
    <property type="entry name" value="Leu-rich_rpt_typical-subtyp"/>
</dbReference>
<evidence type="ECO:0000259" key="25">
    <source>
        <dbReference type="PROSITE" id="PS50011"/>
    </source>
</evidence>
<keyword evidence="16 23" id="KW-0472">Membrane</keyword>
<dbReference type="Pfam" id="PF13855">
    <property type="entry name" value="LRR_8"/>
    <property type="match status" value="1"/>
</dbReference>
<keyword evidence="27" id="KW-1185">Reference proteome</keyword>
<evidence type="ECO:0000256" key="4">
    <source>
        <dbReference type="ARBA" id="ARBA00022512"/>
    </source>
</evidence>
<dbReference type="InterPro" id="IPR001611">
    <property type="entry name" value="Leu-rich_rpt"/>
</dbReference>
<evidence type="ECO:0000256" key="10">
    <source>
        <dbReference type="ARBA" id="ARBA00022729"/>
    </source>
</evidence>
<feature type="chain" id="PRO_5001643698" description="non-specific serine/threonine protein kinase" evidence="24">
    <location>
        <begin position="32"/>
        <end position="905"/>
    </location>
</feature>
<dbReference type="PROSITE" id="PS00109">
    <property type="entry name" value="PROTEIN_KINASE_TYR"/>
    <property type="match status" value="1"/>
</dbReference>
<evidence type="ECO:0000256" key="11">
    <source>
        <dbReference type="ARBA" id="ARBA00022737"/>
    </source>
</evidence>
<evidence type="ECO:0000256" key="9">
    <source>
        <dbReference type="ARBA" id="ARBA00022692"/>
    </source>
</evidence>
<keyword evidence="14 22" id="KW-0067">ATP-binding</keyword>
<evidence type="ECO:0000256" key="17">
    <source>
        <dbReference type="ARBA" id="ARBA00023170"/>
    </source>
</evidence>
<keyword evidence="8" id="KW-0808">Transferase</keyword>
<dbReference type="GO" id="GO:0004674">
    <property type="term" value="F:protein serine/threonine kinase activity"/>
    <property type="evidence" value="ECO:0007669"/>
    <property type="project" value="UniProtKB-KW"/>
</dbReference>
<dbReference type="PANTHER" id="PTHR48005">
    <property type="entry name" value="LEUCINE RICH REPEAT KINASE 2"/>
    <property type="match status" value="1"/>
</dbReference>
<dbReference type="InterPro" id="IPR008266">
    <property type="entry name" value="Tyr_kinase_AS"/>
</dbReference>
<dbReference type="PROSITE" id="PS50011">
    <property type="entry name" value="PROTEIN_KINASE_DOM"/>
    <property type="match status" value="1"/>
</dbReference>
<evidence type="ECO:0000256" key="5">
    <source>
        <dbReference type="ARBA" id="ARBA00022527"/>
    </source>
</evidence>
<dbReference type="FunFam" id="3.80.10.10:FF:000177">
    <property type="entry name" value="Leucine-rich repeat receptor-like serine/threonine-protein kinase At1g17230"/>
    <property type="match status" value="1"/>
</dbReference>
<sequence>MTSLRYPLSYKLIVTILELLLLSLLAVSATGKHQASRKGLEEEEAKALLNWKSSLHNQSQSLLSSWSTNTSPCNNWTGINCNSFASVVEFNLSDYGLKGTLETFNFSAFHNLHSLVLRSIPKEFGYLKKIQVLVLFGNRLSGFIPQELGFLTALQLFELPANNLTGKIPKSIGNLTKLQGLDLSDNYLSGPIPQEMGQLYSLVELRLFTNELSGPLPNMNNYTQLTNFQLSENRLSGDLPQEICVSGLLDYFSVHHNNFTGSIPKSLKNCNQLFRIRLDANQLSGNISEAFGVYPELDYIDLSDNKLSGKISSNWGQCRNLTSLKISNNNFSGDIPSELANATQLQFLDLSSNNLYGEIPKELGNLKLLFHLGLSNNKLSGQIPLEITMLSALSYLNLARNNFNGSILKQIGDCTKLLELNLSGNNFSEKIPLEIGSLLSLQTLDLSENLLMGNIPEQLGNLQRLEILNLSHNKLHGSIPVSFDAMIGLTNVDLSYNQLEGPIPDTKPFLEAPFEAFRNNKGLCGNASGLKACPALINHNNVKRSEKIIVVIVVPILCTLFLTFCIVGILYTYCQRESSKSKEVETRNDPFAIWSYDGKMVYQTIVEATEGFDSRFCIGAGRSGSVYKAILSTDKVVAIKKLHLQLEDEIANSKAFASEIQALTEIRHRNIVKLHGFCSNSNQPLLVYEFLENGSLETLLKTDEQAKAFDWTKRINVIKGVANALSYMHHDCSFPIIHRDISSKNVLLDMEYEAHVSDFGTAKILKPDSSNWSSVAGTLGYIAPELAYTMEVNEKCDVYSFGVLALEILVGSHPGDLISTLSSPSSSSASLLKDLLDNRVSLPSNQVIEEIVSVVEIAVSCLHSNPESRPYMKHVSQELSTHTQNPPLEMQLHTISVGQLLGHGD</sequence>